<dbReference type="GO" id="GO:0006310">
    <property type="term" value="P:DNA recombination"/>
    <property type="evidence" value="ECO:0007669"/>
    <property type="project" value="UniProtKB-KW"/>
</dbReference>
<name>A0A917CUK4_9GAMM</name>
<dbReference type="InterPro" id="IPR011010">
    <property type="entry name" value="DNA_brk_join_enz"/>
</dbReference>
<comment type="caution">
    <text evidence="6">The sequence shown here is derived from an EMBL/GenBank/DDBJ whole genome shotgun (WGS) entry which is preliminary data.</text>
</comment>
<gene>
    <name evidence="6" type="ORF">GCM10010960_19090</name>
</gene>
<dbReference type="EMBL" id="BMFO01000004">
    <property type="protein sequence ID" value="GGF97556.1"/>
    <property type="molecule type" value="Genomic_DNA"/>
</dbReference>
<dbReference type="InterPro" id="IPR038488">
    <property type="entry name" value="Integrase_DNA-bd_sf"/>
</dbReference>
<keyword evidence="7" id="KW-1185">Reference proteome</keyword>
<accession>A0A917CUK4</accession>
<dbReference type="Gene3D" id="1.10.443.10">
    <property type="entry name" value="Intergrase catalytic core"/>
    <property type="match status" value="1"/>
</dbReference>
<dbReference type="SUPFAM" id="SSF56349">
    <property type="entry name" value="DNA breaking-rejoining enzymes"/>
    <property type="match status" value="1"/>
</dbReference>
<dbReference type="Gene3D" id="3.30.160.390">
    <property type="entry name" value="Integrase, DNA-binding domain"/>
    <property type="match status" value="1"/>
</dbReference>
<protein>
    <submittedName>
        <fullName evidence="6">Integrase</fullName>
    </submittedName>
</protein>
<dbReference type="Pfam" id="PF22022">
    <property type="entry name" value="Phage_int_M"/>
    <property type="match status" value="1"/>
</dbReference>
<evidence type="ECO:0000256" key="1">
    <source>
        <dbReference type="ARBA" id="ARBA00008857"/>
    </source>
</evidence>
<keyword evidence="4" id="KW-0233">DNA recombination</keyword>
<dbReference type="PROSITE" id="PS51898">
    <property type="entry name" value="TYR_RECOMBINASE"/>
    <property type="match status" value="1"/>
</dbReference>
<dbReference type="Proteomes" id="UP000632858">
    <property type="component" value="Unassembled WGS sequence"/>
</dbReference>
<dbReference type="Pfam" id="PF00589">
    <property type="entry name" value="Phage_integrase"/>
    <property type="match status" value="1"/>
</dbReference>
<dbReference type="InterPro" id="IPR050808">
    <property type="entry name" value="Phage_Integrase"/>
</dbReference>
<evidence type="ECO:0000313" key="6">
    <source>
        <dbReference type="EMBL" id="GGF97556.1"/>
    </source>
</evidence>
<sequence length="402" mass="44837">MAGQNKLTEAAIKQAKPKDKPYKLADGNGMYLELMPTGAKYWRFKYRYGGKEKRLALGVYPTVTLSAAREKTRMAKLELASGVDPSALKKHNKHLKQISTANTFALVAGEYVEKCRKEGAATVTLAKLEWILGKKLCPVIGGFSVSELKPMQLLSAFRLIEADGLHETANRAKRVASQVLRYAVATGRAERDATQDLKGALVNLKVKHRAAITDPAELGKLLVAIDAYKGTNVVKAAAQLTPMLFQRPGEIRFMEWAEIDWDQAYWDIPADKMKMRQPHIVPLSTQALSILRDLQLQTGYGRYVFPSARRGGRPMSENAVRIALRTLGYSNEQVTPHGFRATARTILDEGLGFRVDFIEQQLAHAVKDANGRAYNRTKHLPERKIMMQAWADYLDQLKSAVA</sequence>
<dbReference type="PANTHER" id="PTHR30629:SF2">
    <property type="entry name" value="PROPHAGE INTEGRASE INTS-RELATED"/>
    <property type="match status" value="1"/>
</dbReference>
<proteinExistence type="inferred from homology"/>
<organism evidence="6 7">
    <name type="scientific">Arenimonas maotaiensis</name>
    <dbReference type="NCBI Taxonomy" id="1446479"/>
    <lineage>
        <taxon>Bacteria</taxon>
        <taxon>Pseudomonadati</taxon>
        <taxon>Pseudomonadota</taxon>
        <taxon>Gammaproteobacteria</taxon>
        <taxon>Lysobacterales</taxon>
        <taxon>Lysobacteraceae</taxon>
        <taxon>Arenimonas</taxon>
    </lineage>
</organism>
<dbReference type="GO" id="GO:0015074">
    <property type="term" value="P:DNA integration"/>
    <property type="evidence" value="ECO:0007669"/>
    <property type="project" value="UniProtKB-KW"/>
</dbReference>
<dbReference type="GO" id="GO:0003677">
    <property type="term" value="F:DNA binding"/>
    <property type="evidence" value="ECO:0007669"/>
    <property type="project" value="UniProtKB-KW"/>
</dbReference>
<dbReference type="AlphaFoldDB" id="A0A917CUK4"/>
<dbReference type="RefSeq" id="WP_188450170.1">
    <property type="nucleotide sequence ID" value="NZ_BMFO01000004.1"/>
</dbReference>
<evidence type="ECO:0000256" key="4">
    <source>
        <dbReference type="ARBA" id="ARBA00023172"/>
    </source>
</evidence>
<reference evidence="6" key="2">
    <citation type="submission" date="2020-09" db="EMBL/GenBank/DDBJ databases">
        <authorList>
            <person name="Sun Q."/>
            <person name="Zhou Y."/>
        </authorList>
    </citation>
    <scope>NUCLEOTIDE SEQUENCE</scope>
    <source>
        <strain evidence="6">CGMCC 1.12726</strain>
    </source>
</reference>
<dbReference type="InterPro" id="IPR013762">
    <property type="entry name" value="Integrase-like_cat_sf"/>
</dbReference>
<dbReference type="InterPro" id="IPR002104">
    <property type="entry name" value="Integrase_catalytic"/>
</dbReference>
<evidence type="ECO:0000259" key="5">
    <source>
        <dbReference type="PROSITE" id="PS51898"/>
    </source>
</evidence>
<evidence type="ECO:0000256" key="3">
    <source>
        <dbReference type="ARBA" id="ARBA00023125"/>
    </source>
</evidence>
<keyword evidence="3" id="KW-0238">DNA-binding</keyword>
<reference evidence="6" key="1">
    <citation type="journal article" date="2014" name="Int. J. Syst. Evol. Microbiol.">
        <title>Complete genome sequence of Corynebacterium casei LMG S-19264T (=DSM 44701T), isolated from a smear-ripened cheese.</title>
        <authorList>
            <consortium name="US DOE Joint Genome Institute (JGI-PGF)"/>
            <person name="Walter F."/>
            <person name="Albersmeier A."/>
            <person name="Kalinowski J."/>
            <person name="Ruckert C."/>
        </authorList>
    </citation>
    <scope>NUCLEOTIDE SEQUENCE</scope>
    <source>
        <strain evidence="6">CGMCC 1.12726</strain>
    </source>
</reference>
<evidence type="ECO:0000313" key="7">
    <source>
        <dbReference type="Proteomes" id="UP000632858"/>
    </source>
</evidence>
<dbReference type="Pfam" id="PF13356">
    <property type="entry name" value="Arm-DNA-bind_3"/>
    <property type="match status" value="1"/>
</dbReference>
<dbReference type="Gene3D" id="1.10.150.130">
    <property type="match status" value="1"/>
</dbReference>
<feature type="domain" description="Tyr recombinase" evidence="5">
    <location>
        <begin position="207"/>
        <end position="392"/>
    </location>
</feature>
<dbReference type="InterPro" id="IPR025166">
    <property type="entry name" value="Integrase_DNA_bind_dom"/>
</dbReference>
<dbReference type="PANTHER" id="PTHR30629">
    <property type="entry name" value="PROPHAGE INTEGRASE"/>
    <property type="match status" value="1"/>
</dbReference>
<comment type="similarity">
    <text evidence="1">Belongs to the 'phage' integrase family.</text>
</comment>
<evidence type="ECO:0000256" key="2">
    <source>
        <dbReference type="ARBA" id="ARBA00022908"/>
    </source>
</evidence>
<dbReference type="InterPro" id="IPR010998">
    <property type="entry name" value="Integrase_recombinase_N"/>
</dbReference>
<dbReference type="CDD" id="cd00801">
    <property type="entry name" value="INT_P4_C"/>
    <property type="match status" value="1"/>
</dbReference>
<keyword evidence="2" id="KW-0229">DNA integration</keyword>
<dbReference type="InterPro" id="IPR053876">
    <property type="entry name" value="Phage_int_M"/>
</dbReference>